<feature type="chain" id="PRO_5047325030" evidence="1">
    <location>
        <begin position="18"/>
        <end position="82"/>
    </location>
</feature>
<evidence type="ECO:0000313" key="3">
    <source>
        <dbReference type="Proteomes" id="UP001562357"/>
    </source>
</evidence>
<accession>A0ABQ0D0A4</accession>
<proteinExistence type="predicted"/>
<organism evidence="2 3">
    <name type="scientific">Epichloe bromicola</name>
    <dbReference type="NCBI Taxonomy" id="79588"/>
    <lineage>
        <taxon>Eukaryota</taxon>
        <taxon>Fungi</taxon>
        <taxon>Dikarya</taxon>
        <taxon>Ascomycota</taxon>
        <taxon>Pezizomycotina</taxon>
        <taxon>Sordariomycetes</taxon>
        <taxon>Hypocreomycetidae</taxon>
        <taxon>Hypocreales</taxon>
        <taxon>Clavicipitaceae</taxon>
        <taxon>Epichloe</taxon>
    </lineage>
</organism>
<evidence type="ECO:0000256" key="1">
    <source>
        <dbReference type="SAM" id="SignalP"/>
    </source>
</evidence>
<protein>
    <submittedName>
        <fullName evidence="2">Uncharacterized protein</fullName>
    </submittedName>
</protein>
<feature type="signal peptide" evidence="1">
    <location>
        <begin position="1"/>
        <end position="17"/>
    </location>
</feature>
<keyword evidence="3" id="KW-1185">Reference proteome</keyword>
<dbReference type="Proteomes" id="UP001562357">
    <property type="component" value="Unassembled WGS sequence"/>
</dbReference>
<reference evidence="3" key="1">
    <citation type="submission" date="2024-06" db="EMBL/GenBank/DDBJ databases">
        <title>Draft Genome Sequences of Epichloe bromicola Strains Isolated from Elymus ciliaris.</title>
        <authorList>
            <consortium name="Epichloe bromicola genome sequencing consortium"/>
            <person name="Miura A."/>
            <person name="Imano S."/>
            <person name="Ashida A."/>
            <person name="Sato I."/>
            <person name="Chiba S."/>
            <person name="Tanaka A."/>
            <person name="Camagna M."/>
            <person name="Takemoto D."/>
        </authorList>
    </citation>
    <scope>NUCLEOTIDE SEQUENCE [LARGE SCALE GENOMIC DNA]</scope>
    <source>
        <strain evidence="3">DP</strain>
    </source>
</reference>
<dbReference type="EMBL" id="BAAFGZ010000666">
    <property type="protein sequence ID" value="GAB0139149.1"/>
    <property type="molecule type" value="Genomic_DNA"/>
</dbReference>
<sequence>MKFFAAVLLFTSALALAAPSEDVNSGVEDVDTSAADFADGDFSINEIARGAIAKAVSPTVGISPVAALTALATATKENLACV</sequence>
<name>A0ABQ0D0A4_9HYPO</name>
<comment type="caution">
    <text evidence="2">The sequence shown here is derived from an EMBL/GenBank/DDBJ whole genome shotgun (WGS) entry which is preliminary data.</text>
</comment>
<keyword evidence="1" id="KW-0732">Signal</keyword>
<gene>
    <name evidence="2" type="primary">g7362</name>
    <name evidence="2" type="ORF">EsDP_00007362</name>
</gene>
<evidence type="ECO:0000313" key="2">
    <source>
        <dbReference type="EMBL" id="GAB0139149.1"/>
    </source>
</evidence>